<dbReference type="PANTHER" id="PTHR22911">
    <property type="entry name" value="ACYL-MALONYL CONDENSING ENZYME-RELATED"/>
    <property type="match status" value="1"/>
</dbReference>
<organism evidence="3 4">
    <name type="scientific">Magnetospirillum moscoviense</name>
    <dbReference type="NCBI Taxonomy" id="1437059"/>
    <lineage>
        <taxon>Bacteria</taxon>
        <taxon>Pseudomonadati</taxon>
        <taxon>Pseudomonadota</taxon>
        <taxon>Alphaproteobacteria</taxon>
        <taxon>Rhodospirillales</taxon>
        <taxon>Rhodospirillaceae</taxon>
        <taxon>Magnetospirillum</taxon>
    </lineage>
</organism>
<feature type="transmembrane region" description="Helical" evidence="1">
    <location>
        <begin position="148"/>
        <end position="171"/>
    </location>
</feature>
<comment type="caution">
    <text evidence="3">The sequence shown here is derived from an EMBL/GenBank/DDBJ whole genome shotgun (WGS) entry which is preliminary data.</text>
</comment>
<dbReference type="InterPro" id="IPR000620">
    <property type="entry name" value="EamA_dom"/>
</dbReference>
<feature type="domain" description="EamA" evidence="2">
    <location>
        <begin position="2"/>
        <end position="132"/>
    </location>
</feature>
<feature type="transmembrane region" description="Helical" evidence="1">
    <location>
        <begin position="32"/>
        <end position="51"/>
    </location>
</feature>
<feature type="transmembrane region" description="Helical" evidence="1">
    <location>
        <begin position="208"/>
        <end position="229"/>
    </location>
</feature>
<feature type="transmembrane region" description="Helical" evidence="1">
    <location>
        <begin position="116"/>
        <end position="136"/>
    </location>
</feature>
<dbReference type="Proteomes" id="UP000078543">
    <property type="component" value="Unassembled WGS sequence"/>
</dbReference>
<evidence type="ECO:0000259" key="2">
    <source>
        <dbReference type="Pfam" id="PF00892"/>
    </source>
</evidence>
<keyword evidence="1" id="KW-1133">Transmembrane helix</keyword>
<dbReference type="OrthoDB" id="8439780at2"/>
<feature type="domain" description="EamA" evidence="2">
    <location>
        <begin position="148"/>
        <end position="280"/>
    </location>
</feature>
<dbReference type="AlphaFoldDB" id="A0A178MIK2"/>
<dbReference type="SUPFAM" id="SSF103481">
    <property type="entry name" value="Multidrug resistance efflux transporter EmrE"/>
    <property type="match status" value="2"/>
</dbReference>
<dbReference type="RefSeq" id="WP_068503109.1">
    <property type="nucleotide sequence ID" value="NZ_LWQU01000163.1"/>
</dbReference>
<feature type="transmembrane region" description="Helical" evidence="1">
    <location>
        <begin position="264"/>
        <end position="282"/>
    </location>
</feature>
<accession>A0A178MIK2</accession>
<proteinExistence type="predicted"/>
<keyword evidence="1" id="KW-0472">Membrane</keyword>
<reference evidence="3 4" key="1">
    <citation type="submission" date="2016-04" db="EMBL/GenBank/DDBJ databases">
        <title>Draft genome sequence of freshwater magnetotactic bacteria Magnetospirillum marisnigri SP-1 and Magnetospirillum moscoviense BB-1.</title>
        <authorList>
            <person name="Koziaeva V."/>
            <person name="Dziuba M.V."/>
            <person name="Ivanov T.M."/>
            <person name="Kuznetsov B."/>
            <person name="Grouzdev D.S."/>
        </authorList>
    </citation>
    <scope>NUCLEOTIDE SEQUENCE [LARGE SCALE GENOMIC DNA]</scope>
    <source>
        <strain evidence="3 4">BB-1</strain>
    </source>
</reference>
<dbReference type="Pfam" id="PF00892">
    <property type="entry name" value="EamA"/>
    <property type="match status" value="2"/>
</dbReference>
<evidence type="ECO:0000256" key="1">
    <source>
        <dbReference type="SAM" id="Phobius"/>
    </source>
</evidence>
<dbReference type="EMBL" id="LWQU01000163">
    <property type="protein sequence ID" value="OAN47895.1"/>
    <property type="molecule type" value="Genomic_DNA"/>
</dbReference>
<dbReference type="InterPro" id="IPR037185">
    <property type="entry name" value="EmrE-like"/>
</dbReference>
<feature type="transmembrane region" description="Helical" evidence="1">
    <location>
        <begin position="177"/>
        <end position="196"/>
    </location>
</feature>
<keyword evidence="4" id="KW-1185">Reference proteome</keyword>
<protein>
    <recommendedName>
        <fullName evidence="2">EamA domain-containing protein</fullName>
    </recommendedName>
</protein>
<feature type="transmembrane region" description="Helical" evidence="1">
    <location>
        <begin position="63"/>
        <end position="82"/>
    </location>
</feature>
<name>A0A178MIK2_9PROT</name>
<evidence type="ECO:0000313" key="4">
    <source>
        <dbReference type="Proteomes" id="UP000078543"/>
    </source>
</evidence>
<dbReference type="PANTHER" id="PTHR22911:SF137">
    <property type="entry name" value="SOLUTE CARRIER FAMILY 35 MEMBER G2-RELATED"/>
    <property type="match status" value="1"/>
</dbReference>
<sequence>MFAILMGLAAALAWGTADFAARFSGRVLGPPLALLVVTATGAVMVSAWLAVTGTAPPSNPTTAALLYGALSVIGTLALYEALNRAPIATVAPLAGAFPAWSILYMVIFDGLRPEPMVWAAMALVMAGMWLVARFASDAPDATRKAKGGTILALLAGGLFGVTLVAGLHATLDHGQGPALWLARVVGVVLVIPFVWLRHRPTRLPPPGWLGLAAIQGVLDTLAFVAILAVKTEENAAIAGTVSSSFGIVTIALARLALKEAIHRLQWLGIMATFVGIATLSALG</sequence>
<gene>
    <name evidence="3" type="ORF">A6A05_03460</name>
</gene>
<evidence type="ECO:0000313" key="3">
    <source>
        <dbReference type="EMBL" id="OAN47895.1"/>
    </source>
</evidence>
<keyword evidence="1" id="KW-0812">Transmembrane</keyword>
<dbReference type="GO" id="GO:0016020">
    <property type="term" value="C:membrane"/>
    <property type="evidence" value="ECO:0007669"/>
    <property type="project" value="InterPro"/>
</dbReference>
<feature type="transmembrane region" description="Helical" evidence="1">
    <location>
        <begin position="235"/>
        <end position="257"/>
    </location>
</feature>